<keyword evidence="3" id="KW-1185">Reference proteome</keyword>
<evidence type="ECO:0000313" key="3">
    <source>
        <dbReference type="Proteomes" id="UP001303046"/>
    </source>
</evidence>
<evidence type="ECO:0000256" key="1">
    <source>
        <dbReference type="SAM" id="MobiDB-lite"/>
    </source>
</evidence>
<gene>
    <name evidence="2" type="primary">Necator_chrIII.g12367</name>
    <name evidence="2" type="ORF">RB195_011601</name>
</gene>
<proteinExistence type="predicted"/>
<feature type="region of interest" description="Disordered" evidence="1">
    <location>
        <begin position="50"/>
        <end position="87"/>
    </location>
</feature>
<dbReference type="Proteomes" id="UP001303046">
    <property type="component" value="Unassembled WGS sequence"/>
</dbReference>
<protein>
    <submittedName>
        <fullName evidence="2">Uncharacterized protein</fullName>
    </submittedName>
</protein>
<accession>A0ABR1D382</accession>
<name>A0ABR1D382_NECAM</name>
<sequence>MVEACGYRSSMVGLHKGGMTKVAFAQSHGSTRGTVGRIINKLQTFGRIEDGLRSGRSRSDAESVDSGHRSKARRLASKAQYESDSPRAKVVQVYCLNHRQETARVDPSLYS</sequence>
<evidence type="ECO:0000313" key="2">
    <source>
        <dbReference type="EMBL" id="KAK6744989.1"/>
    </source>
</evidence>
<reference evidence="2 3" key="1">
    <citation type="submission" date="2023-08" db="EMBL/GenBank/DDBJ databases">
        <title>A Necator americanus chromosomal reference genome.</title>
        <authorList>
            <person name="Ilik V."/>
            <person name="Petrzelkova K.J."/>
            <person name="Pardy F."/>
            <person name="Fuh T."/>
            <person name="Niatou-Singa F.S."/>
            <person name="Gouil Q."/>
            <person name="Baker L."/>
            <person name="Ritchie M.E."/>
            <person name="Jex A.R."/>
            <person name="Gazzola D."/>
            <person name="Li H."/>
            <person name="Toshio Fujiwara R."/>
            <person name="Zhan B."/>
            <person name="Aroian R.V."/>
            <person name="Pafco B."/>
            <person name="Schwarz E.M."/>
        </authorList>
    </citation>
    <scope>NUCLEOTIDE SEQUENCE [LARGE SCALE GENOMIC DNA]</scope>
    <source>
        <strain evidence="2 3">Aroian</strain>
        <tissue evidence="2">Whole animal</tissue>
    </source>
</reference>
<feature type="compositionally biased region" description="Basic and acidic residues" evidence="1">
    <location>
        <begin position="50"/>
        <end position="68"/>
    </location>
</feature>
<comment type="caution">
    <text evidence="2">The sequence shown here is derived from an EMBL/GenBank/DDBJ whole genome shotgun (WGS) entry which is preliminary data.</text>
</comment>
<organism evidence="2 3">
    <name type="scientific">Necator americanus</name>
    <name type="common">Human hookworm</name>
    <dbReference type="NCBI Taxonomy" id="51031"/>
    <lineage>
        <taxon>Eukaryota</taxon>
        <taxon>Metazoa</taxon>
        <taxon>Ecdysozoa</taxon>
        <taxon>Nematoda</taxon>
        <taxon>Chromadorea</taxon>
        <taxon>Rhabditida</taxon>
        <taxon>Rhabditina</taxon>
        <taxon>Rhabditomorpha</taxon>
        <taxon>Strongyloidea</taxon>
        <taxon>Ancylostomatidae</taxon>
        <taxon>Bunostominae</taxon>
        <taxon>Necator</taxon>
    </lineage>
</organism>
<dbReference type="EMBL" id="JAVFWL010000003">
    <property type="protein sequence ID" value="KAK6744989.1"/>
    <property type="molecule type" value="Genomic_DNA"/>
</dbReference>